<dbReference type="Proteomes" id="UP001631957">
    <property type="component" value="Unassembled WGS sequence"/>
</dbReference>
<dbReference type="RefSeq" id="WP_409134929.1">
    <property type="nucleotide sequence ID" value="NZ_JBJVNI010000222.1"/>
</dbReference>
<dbReference type="Pfam" id="PF00106">
    <property type="entry name" value="adh_short"/>
    <property type="match status" value="1"/>
</dbReference>
<reference evidence="1 2" key="1">
    <citation type="submission" date="2024-12" db="EMBL/GenBank/DDBJ databases">
        <title>Forecasting of Potato common scab and diversities of Pathogenic streptomyces spp. in china.</title>
        <authorList>
            <person name="Handique U."/>
            <person name="Wu J."/>
        </authorList>
    </citation>
    <scope>NUCLEOTIDE SEQUENCE [LARGE SCALE GENOMIC DNA]</scope>
    <source>
        <strain evidence="1 2">ZRIMU1530</strain>
    </source>
</reference>
<organism evidence="1 2">
    <name type="scientific">Streptomyces niveiscabiei</name>
    <dbReference type="NCBI Taxonomy" id="164115"/>
    <lineage>
        <taxon>Bacteria</taxon>
        <taxon>Bacillati</taxon>
        <taxon>Actinomycetota</taxon>
        <taxon>Actinomycetes</taxon>
        <taxon>Kitasatosporales</taxon>
        <taxon>Streptomycetaceae</taxon>
        <taxon>Streptomyces</taxon>
    </lineage>
</organism>
<sequence>MGRVNGKVVLVTGGAMGMGKSHSELLAAEGAHVFVCDIDAEKGRQVVDDIGGRGGTAEFIKLDV</sequence>
<feature type="non-terminal residue" evidence="1">
    <location>
        <position position="64"/>
    </location>
</feature>
<dbReference type="InterPro" id="IPR002347">
    <property type="entry name" value="SDR_fam"/>
</dbReference>
<gene>
    <name evidence="1" type="ORF">ACKI18_47460</name>
</gene>
<name>A0ABW9I787_9ACTN</name>
<dbReference type="SUPFAM" id="SSF51735">
    <property type="entry name" value="NAD(P)-binding Rossmann-fold domains"/>
    <property type="match status" value="1"/>
</dbReference>
<dbReference type="EMBL" id="JBJVNI010000222">
    <property type="protein sequence ID" value="MFM9616209.1"/>
    <property type="molecule type" value="Genomic_DNA"/>
</dbReference>
<evidence type="ECO:0000313" key="2">
    <source>
        <dbReference type="Proteomes" id="UP001631957"/>
    </source>
</evidence>
<dbReference type="Gene3D" id="3.40.50.720">
    <property type="entry name" value="NAD(P)-binding Rossmann-like Domain"/>
    <property type="match status" value="1"/>
</dbReference>
<dbReference type="PANTHER" id="PTHR42820:SF1">
    <property type="entry name" value="SHORT-CHAIN DEHYDROGENASE_REDUCTASE FAMILY PROTEIN"/>
    <property type="match status" value="1"/>
</dbReference>
<dbReference type="InterPro" id="IPR036291">
    <property type="entry name" value="NAD(P)-bd_dom_sf"/>
</dbReference>
<comment type="caution">
    <text evidence="1">The sequence shown here is derived from an EMBL/GenBank/DDBJ whole genome shotgun (WGS) entry which is preliminary data.</text>
</comment>
<accession>A0ABW9I787</accession>
<protein>
    <submittedName>
        <fullName evidence="1">SDR family NAD(P)-dependent oxidoreductase</fullName>
    </submittedName>
</protein>
<dbReference type="PANTHER" id="PTHR42820">
    <property type="entry name" value="SHORT-CHAIN DEHYDROGENASE REDUCTASE"/>
    <property type="match status" value="1"/>
</dbReference>
<evidence type="ECO:0000313" key="1">
    <source>
        <dbReference type="EMBL" id="MFM9616209.1"/>
    </source>
</evidence>
<proteinExistence type="predicted"/>
<keyword evidence="2" id="KW-1185">Reference proteome</keyword>